<reference evidence="5" key="4">
    <citation type="submission" date="2024-05" db="EMBL/GenBank/DDBJ databases">
        <authorList>
            <person name="Sun Q."/>
            <person name="Zhou Y."/>
        </authorList>
    </citation>
    <scope>NUCLEOTIDE SEQUENCE</scope>
    <source>
        <strain evidence="5">CGMCC 1.15644</strain>
    </source>
</reference>
<evidence type="ECO:0000256" key="2">
    <source>
        <dbReference type="ARBA" id="ARBA00023125"/>
    </source>
</evidence>
<feature type="domain" description="HTH araC/xylS-type" evidence="4">
    <location>
        <begin position="221"/>
        <end position="304"/>
    </location>
</feature>
<evidence type="ECO:0000313" key="7">
    <source>
        <dbReference type="Proteomes" id="UP000295684"/>
    </source>
</evidence>
<evidence type="ECO:0000256" key="3">
    <source>
        <dbReference type="ARBA" id="ARBA00023163"/>
    </source>
</evidence>
<dbReference type="SMART" id="SM00342">
    <property type="entry name" value="HTH_ARAC"/>
    <property type="match status" value="1"/>
</dbReference>
<sequence length="308" mass="35556">MKQERKTPYRMETISELHRILELPKPLHPLISVIDFSKIKCYDDDTLESVAYNFYCIALKKGFVGKMKYGQNAYDFDEGVMTFFSPNQVISTEIIADLKLSGWWLVVHPDFLKGYTLSQTIGKYGFFSYAASEALHLSDEEETMVNSLMDSLKKEYSTRIDRFSQDVMVSQIDLLLQYCNRFYNRQFITRKNLNSDLLSKMDTVLAGYWESDKLQLLGQPTVKHLADELHVSPHYLSDMLRELTGQSAQQHIHGALIERIKILLTSTSSSISEIAYQLGFEYPQSLNKLFKKKTSVSPTNYRNSFNPN</sequence>
<dbReference type="PANTHER" id="PTHR43280">
    <property type="entry name" value="ARAC-FAMILY TRANSCRIPTIONAL REGULATOR"/>
    <property type="match status" value="1"/>
</dbReference>
<dbReference type="OrthoDB" id="9816214at2"/>
<evidence type="ECO:0000259" key="4">
    <source>
        <dbReference type="PROSITE" id="PS01124"/>
    </source>
</evidence>
<evidence type="ECO:0000256" key="1">
    <source>
        <dbReference type="ARBA" id="ARBA00023015"/>
    </source>
</evidence>
<dbReference type="GO" id="GO:0043565">
    <property type="term" value="F:sequence-specific DNA binding"/>
    <property type="evidence" value="ECO:0007669"/>
    <property type="project" value="InterPro"/>
</dbReference>
<dbReference type="EMBL" id="SLWO01000004">
    <property type="protein sequence ID" value="TCO25250.1"/>
    <property type="molecule type" value="Genomic_DNA"/>
</dbReference>
<dbReference type="PROSITE" id="PS01124">
    <property type="entry name" value="HTH_ARAC_FAMILY_2"/>
    <property type="match status" value="1"/>
</dbReference>
<keyword evidence="2 6" id="KW-0238">DNA-binding</keyword>
<dbReference type="SUPFAM" id="SSF46689">
    <property type="entry name" value="Homeodomain-like"/>
    <property type="match status" value="1"/>
</dbReference>
<dbReference type="Proteomes" id="UP000295684">
    <property type="component" value="Unassembled WGS sequence"/>
</dbReference>
<reference evidence="6 7" key="3">
    <citation type="submission" date="2019-03" db="EMBL/GenBank/DDBJ databases">
        <title>Genomic Encyclopedia of Type Strains, Phase IV (KMG-IV): sequencing the most valuable type-strain genomes for metagenomic binning, comparative biology and taxonomic classification.</title>
        <authorList>
            <person name="Goeker M."/>
        </authorList>
    </citation>
    <scope>NUCLEOTIDE SEQUENCE [LARGE SCALE GENOMIC DNA]</scope>
    <source>
        <strain evidence="6 7">DSM 103236</strain>
    </source>
</reference>
<dbReference type="InterPro" id="IPR009057">
    <property type="entry name" value="Homeodomain-like_sf"/>
</dbReference>
<dbReference type="PANTHER" id="PTHR43280:SF32">
    <property type="entry name" value="TRANSCRIPTIONAL REGULATORY PROTEIN"/>
    <property type="match status" value="1"/>
</dbReference>
<reference evidence="8" key="2">
    <citation type="journal article" date="2019" name="Int. J. Syst. Evol. Microbiol.">
        <title>The Global Catalogue of Microorganisms (GCM) 10K type strain sequencing project: providing services to taxonomists for standard genome sequencing and annotation.</title>
        <authorList>
            <consortium name="The Broad Institute Genomics Platform"/>
            <consortium name="The Broad Institute Genome Sequencing Center for Infectious Disease"/>
            <person name="Wu L."/>
            <person name="Ma J."/>
        </authorList>
    </citation>
    <scope>NUCLEOTIDE SEQUENCE [LARGE SCALE GENOMIC DNA]</scope>
    <source>
        <strain evidence="8">CGMCC 1.15644</strain>
    </source>
</reference>
<accession>A0A4R2HG52</accession>
<dbReference type="InterPro" id="IPR018060">
    <property type="entry name" value="HTH_AraC"/>
</dbReference>
<comment type="caution">
    <text evidence="6">The sequence shown here is derived from an EMBL/GenBank/DDBJ whole genome shotgun (WGS) entry which is preliminary data.</text>
</comment>
<dbReference type="EMBL" id="BMJO01000002">
    <property type="protein sequence ID" value="GGE46940.1"/>
    <property type="molecule type" value="Genomic_DNA"/>
</dbReference>
<dbReference type="Pfam" id="PF12833">
    <property type="entry name" value="HTH_18"/>
    <property type="match status" value="1"/>
</dbReference>
<dbReference type="GO" id="GO:0003700">
    <property type="term" value="F:DNA-binding transcription factor activity"/>
    <property type="evidence" value="ECO:0007669"/>
    <property type="project" value="InterPro"/>
</dbReference>
<keyword evidence="8" id="KW-1185">Reference proteome</keyword>
<evidence type="ECO:0000313" key="6">
    <source>
        <dbReference type="EMBL" id="TCO25250.1"/>
    </source>
</evidence>
<keyword evidence="1" id="KW-0805">Transcription regulation</keyword>
<organism evidence="6 7">
    <name type="scientific">Pedobacter psychrotolerans</name>
    <dbReference type="NCBI Taxonomy" id="1843235"/>
    <lineage>
        <taxon>Bacteria</taxon>
        <taxon>Pseudomonadati</taxon>
        <taxon>Bacteroidota</taxon>
        <taxon>Sphingobacteriia</taxon>
        <taxon>Sphingobacteriales</taxon>
        <taxon>Sphingobacteriaceae</taxon>
        <taxon>Pedobacter</taxon>
    </lineage>
</organism>
<dbReference type="Proteomes" id="UP000622648">
    <property type="component" value="Unassembled WGS sequence"/>
</dbReference>
<name>A0A4R2HG52_9SPHI</name>
<keyword evidence="3" id="KW-0804">Transcription</keyword>
<dbReference type="Gene3D" id="1.10.10.60">
    <property type="entry name" value="Homeodomain-like"/>
    <property type="match status" value="1"/>
</dbReference>
<evidence type="ECO:0000313" key="8">
    <source>
        <dbReference type="Proteomes" id="UP000622648"/>
    </source>
</evidence>
<gene>
    <name evidence="6" type="ORF">EV200_104287</name>
    <name evidence="5" type="ORF">GCM10011413_11300</name>
</gene>
<dbReference type="RefSeq" id="WP_132532836.1">
    <property type="nucleotide sequence ID" value="NZ_BMJO01000002.1"/>
</dbReference>
<evidence type="ECO:0000313" key="5">
    <source>
        <dbReference type="EMBL" id="GGE46940.1"/>
    </source>
</evidence>
<reference evidence="5" key="1">
    <citation type="journal article" date="2014" name="Int. J. Syst. Evol. Microbiol.">
        <title>Complete genome of a new Firmicutes species belonging to the dominant human colonic microbiota ('Ruminococcus bicirculans') reveals two chromosomes and a selective capacity to utilize plant glucans.</title>
        <authorList>
            <consortium name="NISC Comparative Sequencing Program"/>
            <person name="Wegmann U."/>
            <person name="Louis P."/>
            <person name="Goesmann A."/>
            <person name="Henrissat B."/>
            <person name="Duncan S.H."/>
            <person name="Flint H.J."/>
        </authorList>
    </citation>
    <scope>NUCLEOTIDE SEQUENCE</scope>
    <source>
        <strain evidence="5">CGMCC 1.15644</strain>
    </source>
</reference>
<protein>
    <submittedName>
        <fullName evidence="5">AraC family transcriptional regulator</fullName>
    </submittedName>
    <submittedName>
        <fullName evidence="6">AraC-like DNA-binding protein</fullName>
    </submittedName>
</protein>
<proteinExistence type="predicted"/>
<dbReference type="AlphaFoldDB" id="A0A4R2HG52"/>